<reference evidence="13" key="2">
    <citation type="submission" date="2021-04" db="EMBL/GenBank/DDBJ databases">
        <authorList>
            <person name="Gilroy R."/>
        </authorList>
    </citation>
    <scope>NUCLEOTIDE SEQUENCE</scope>
    <source>
        <strain evidence="13">CHK187-11901</strain>
    </source>
</reference>
<evidence type="ECO:0000256" key="3">
    <source>
        <dbReference type="ARBA" id="ARBA00022723"/>
    </source>
</evidence>
<feature type="binding site" evidence="9">
    <location>
        <position position="167"/>
    </location>
    <ligand>
        <name>2-[(2R,5Z)-2-carboxy-4-methylthiazol-5(2H)-ylidene]ethyl phosphate</name>
        <dbReference type="ChEBI" id="CHEBI:62899"/>
    </ligand>
</feature>
<dbReference type="EMBL" id="DWWM01000028">
    <property type="protein sequence ID" value="HJC36411.1"/>
    <property type="molecule type" value="Genomic_DNA"/>
</dbReference>
<dbReference type="PANTHER" id="PTHR20857">
    <property type="entry name" value="THIAMINE-PHOSPHATE PYROPHOSPHORYLASE"/>
    <property type="match status" value="1"/>
</dbReference>
<feature type="binding site" evidence="9">
    <location>
        <position position="73"/>
    </location>
    <ligand>
        <name>Mg(2+)</name>
        <dbReference type="ChEBI" id="CHEBI:18420"/>
    </ligand>
</feature>
<dbReference type="PANTHER" id="PTHR20857:SF15">
    <property type="entry name" value="THIAMINE-PHOSPHATE SYNTHASE"/>
    <property type="match status" value="1"/>
</dbReference>
<comment type="catalytic activity">
    <reaction evidence="8 9 10">
        <text>2-[(2R,5Z)-2-carboxy-4-methylthiazol-5(2H)-ylidene]ethyl phosphate + 4-amino-2-methyl-5-(diphosphooxymethyl)pyrimidine + 2 H(+) = thiamine phosphate + CO2 + diphosphate</text>
        <dbReference type="Rhea" id="RHEA:47844"/>
        <dbReference type="ChEBI" id="CHEBI:15378"/>
        <dbReference type="ChEBI" id="CHEBI:16526"/>
        <dbReference type="ChEBI" id="CHEBI:33019"/>
        <dbReference type="ChEBI" id="CHEBI:37575"/>
        <dbReference type="ChEBI" id="CHEBI:57841"/>
        <dbReference type="ChEBI" id="CHEBI:62899"/>
        <dbReference type="EC" id="2.5.1.3"/>
    </reaction>
</comment>
<feature type="binding site" evidence="9">
    <location>
        <begin position="187"/>
        <end position="188"/>
    </location>
    <ligand>
        <name>2-[(2R,5Z)-2-carboxy-4-methylthiazol-5(2H)-ylidene]ethyl phosphate</name>
        <dbReference type="ChEBI" id="CHEBI:62899"/>
    </ligand>
</feature>
<dbReference type="HAMAP" id="MF_00097">
    <property type="entry name" value="TMP_synthase"/>
    <property type="match status" value="1"/>
</dbReference>
<dbReference type="Pfam" id="PF02581">
    <property type="entry name" value="TMP-TENI"/>
    <property type="match status" value="1"/>
</dbReference>
<evidence type="ECO:0000256" key="7">
    <source>
        <dbReference type="ARBA" id="ARBA00047851"/>
    </source>
</evidence>
<evidence type="ECO:0000256" key="4">
    <source>
        <dbReference type="ARBA" id="ARBA00022842"/>
    </source>
</evidence>
<dbReference type="InterPro" id="IPR034291">
    <property type="entry name" value="TMP_synthase"/>
</dbReference>
<proteinExistence type="inferred from homology"/>
<dbReference type="FunFam" id="3.20.20.70:FF:000096">
    <property type="entry name" value="Thiamine-phosphate synthase"/>
    <property type="match status" value="1"/>
</dbReference>
<feature type="binding site" evidence="9">
    <location>
        <begin position="40"/>
        <end position="44"/>
    </location>
    <ligand>
        <name>4-amino-2-methyl-5-(diphosphooxymethyl)pyrimidine</name>
        <dbReference type="ChEBI" id="CHEBI:57841"/>
    </ligand>
</feature>
<evidence type="ECO:0000256" key="6">
    <source>
        <dbReference type="ARBA" id="ARBA00047334"/>
    </source>
</evidence>
<comment type="caution">
    <text evidence="13">The sequence shown here is derived from an EMBL/GenBank/DDBJ whole genome shotgun (WGS) entry which is preliminary data.</text>
</comment>
<evidence type="ECO:0000256" key="1">
    <source>
        <dbReference type="ARBA" id="ARBA00005165"/>
    </source>
</evidence>
<sequence length="213" mass="22778">MKCDKKDLLLYAVTDRHWLRGQTLYEQVEAAIEGGATFVQLREKQLDQASFLQEAKAIQALCRKHHVPFVINDDVDIARQIHANGVHVGQSDMEAADVRRLLGEDAILGVSAETVEQALRAQAHGADYLGVGAIFPTGSKDDAAAVSMETLRAICAAVNIPVIAIGGITADNVIELSGSGICGIAVISAIFAQDDIRKATARLKQKTMAMLAS</sequence>
<keyword evidence="4 9" id="KW-0460">Magnesium</keyword>
<keyword evidence="3 9" id="KW-0479">Metal-binding</keyword>
<keyword evidence="5 9" id="KW-0784">Thiamine biosynthesis</keyword>
<dbReference type="GO" id="GO:0009229">
    <property type="term" value="P:thiamine diphosphate biosynthetic process"/>
    <property type="evidence" value="ECO:0007669"/>
    <property type="project" value="UniProtKB-UniRule"/>
</dbReference>
<comment type="function">
    <text evidence="9">Condenses 4-methyl-5-(beta-hydroxyethyl)thiazole monophosphate (THZ-P) and 2-methyl-4-amino-5-hydroxymethyl pyrimidine pyrophosphate (HMP-PP) to form thiamine monophosphate (TMP).</text>
</comment>
<dbReference type="CDD" id="cd00564">
    <property type="entry name" value="TMP_TenI"/>
    <property type="match status" value="1"/>
</dbReference>
<gene>
    <name evidence="9 13" type="primary">thiE</name>
    <name evidence="13" type="ORF">H9702_04690</name>
</gene>
<evidence type="ECO:0000256" key="11">
    <source>
        <dbReference type="RuleBase" id="RU004253"/>
    </source>
</evidence>
<evidence type="ECO:0000256" key="10">
    <source>
        <dbReference type="RuleBase" id="RU003826"/>
    </source>
</evidence>
<comment type="catalytic activity">
    <reaction evidence="7 9 10">
        <text>2-(2-carboxy-4-methylthiazol-5-yl)ethyl phosphate + 4-amino-2-methyl-5-(diphosphooxymethyl)pyrimidine + 2 H(+) = thiamine phosphate + CO2 + diphosphate</text>
        <dbReference type="Rhea" id="RHEA:47848"/>
        <dbReference type="ChEBI" id="CHEBI:15378"/>
        <dbReference type="ChEBI" id="CHEBI:16526"/>
        <dbReference type="ChEBI" id="CHEBI:33019"/>
        <dbReference type="ChEBI" id="CHEBI:37575"/>
        <dbReference type="ChEBI" id="CHEBI:57841"/>
        <dbReference type="ChEBI" id="CHEBI:62890"/>
        <dbReference type="EC" id="2.5.1.3"/>
    </reaction>
</comment>
<dbReference type="InterPro" id="IPR036206">
    <property type="entry name" value="ThiamineP_synth_sf"/>
</dbReference>
<protein>
    <recommendedName>
        <fullName evidence="9">Thiamine-phosphate synthase</fullName>
        <shortName evidence="9">TP synthase</shortName>
        <shortName evidence="9">TPS</shortName>
        <ecNumber evidence="9">2.5.1.3</ecNumber>
    </recommendedName>
    <alternativeName>
        <fullName evidence="9">Thiamine-phosphate pyrophosphorylase</fullName>
        <shortName evidence="9">TMP pyrophosphorylase</shortName>
        <shortName evidence="9">TMP-PPase</shortName>
    </alternativeName>
</protein>
<dbReference type="GO" id="GO:0005737">
    <property type="term" value="C:cytoplasm"/>
    <property type="evidence" value="ECO:0007669"/>
    <property type="project" value="TreeGrafter"/>
</dbReference>
<dbReference type="InterPro" id="IPR013785">
    <property type="entry name" value="Aldolase_TIM"/>
</dbReference>
<dbReference type="GO" id="GO:0009228">
    <property type="term" value="P:thiamine biosynthetic process"/>
    <property type="evidence" value="ECO:0007669"/>
    <property type="project" value="UniProtKB-KW"/>
</dbReference>
<feature type="binding site" evidence="9">
    <location>
        <position position="140"/>
    </location>
    <ligand>
        <name>4-amino-2-methyl-5-(diphosphooxymethyl)pyrimidine</name>
        <dbReference type="ChEBI" id="CHEBI:57841"/>
    </ligand>
</feature>
<dbReference type="InterPro" id="IPR022998">
    <property type="entry name" value="ThiamineP_synth_TenI"/>
</dbReference>
<evidence type="ECO:0000256" key="2">
    <source>
        <dbReference type="ARBA" id="ARBA00022679"/>
    </source>
</evidence>
<feature type="binding site" evidence="9">
    <location>
        <begin position="137"/>
        <end position="139"/>
    </location>
    <ligand>
        <name>2-[(2R,5Z)-2-carboxy-4-methylthiazol-5(2H)-ylidene]ethyl phosphate</name>
        <dbReference type="ChEBI" id="CHEBI:62899"/>
    </ligand>
</feature>
<accession>A0A9D2NPW2</accession>
<comment type="cofactor">
    <cofactor evidence="9">
        <name>Mg(2+)</name>
        <dbReference type="ChEBI" id="CHEBI:18420"/>
    </cofactor>
    <text evidence="9">Binds 1 Mg(2+) ion per subunit.</text>
</comment>
<comment type="pathway">
    <text evidence="1 9 11">Cofactor biosynthesis; thiamine diphosphate biosynthesis; thiamine phosphate from 4-amino-2-methyl-5-diphosphomethylpyrimidine and 4-methyl-5-(2-phosphoethyl)-thiazole: step 1/1.</text>
</comment>
<evidence type="ECO:0000256" key="8">
    <source>
        <dbReference type="ARBA" id="ARBA00047883"/>
    </source>
</evidence>
<evidence type="ECO:0000256" key="5">
    <source>
        <dbReference type="ARBA" id="ARBA00022977"/>
    </source>
</evidence>
<dbReference type="GO" id="GO:0000287">
    <property type="term" value="F:magnesium ion binding"/>
    <property type="evidence" value="ECO:0007669"/>
    <property type="project" value="UniProtKB-UniRule"/>
</dbReference>
<feature type="binding site" evidence="9">
    <location>
        <position position="111"/>
    </location>
    <ligand>
        <name>4-amino-2-methyl-5-(diphosphooxymethyl)pyrimidine</name>
        <dbReference type="ChEBI" id="CHEBI:57841"/>
    </ligand>
</feature>
<evidence type="ECO:0000313" key="13">
    <source>
        <dbReference type="EMBL" id="HJC36411.1"/>
    </source>
</evidence>
<comment type="catalytic activity">
    <reaction evidence="6 9 10">
        <text>4-methyl-5-(2-phosphooxyethyl)-thiazole + 4-amino-2-methyl-5-(diphosphooxymethyl)pyrimidine + H(+) = thiamine phosphate + diphosphate</text>
        <dbReference type="Rhea" id="RHEA:22328"/>
        <dbReference type="ChEBI" id="CHEBI:15378"/>
        <dbReference type="ChEBI" id="CHEBI:33019"/>
        <dbReference type="ChEBI" id="CHEBI:37575"/>
        <dbReference type="ChEBI" id="CHEBI:57841"/>
        <dbReference type="ChEBI" id="CHEBI:58296"/>
        <dbReference type="EC" id="2.5.1.3"/>
    </reaction>
</comment>
<organism evidence="13 14">
    <name type="scientific">Candidatus Merdibacter merdavium</name>
    <dbReference type="NCBI Taxonomy" id="2838692"/>
    <lineage>
        <taxon>Bacteria</taxon>
        <taxon>Bacillati</taxon>
        <taxon>Bacillota</taxon>
        <taxon>Erysipelotrichia</taxon>
        <taxon>Erysipelotrichales</taxon>
        <taxon>Erysipelotrichaceae</taxon>
        <taxon>Merdibacter</taxon>
    </lineage>
</organism>
<dbReference type="Proteomes" id="UP000823896">
    <property type="component" value="Unassembled WGS sequence"/>
</dbReference>
<name>A0A9D2NPW2_9FIRM</name>
<dbReference type="GO" id="GO:0004789">
    <property type="term" value="F:thiamine-phosphate diphosphorylase activity"/>
    <property type="evidence" value="ECO:0007669"/>
    <property type="project" value="UniProtKB-UniRule"/>
</dbReference>
<feature type="binding site" evidence="9">
    <location>
        <position position="92"/>
    </location>
    <ligand>
        <name>Mg(2+)</name>
        <dbReference type="ChEBI" id="CHEBI:18420"/>
    </ligand>
</feature>
<evidence type="ECO:0000313" key="14">
    <source>
        <dbReference type="Proteomes" id="UP000823896"/>
    </source>
</evidence>
<evidence type="ECO:0000259" key="12">
    <source>
        <dbReference type="Pfam" id="PF02581"/>
    </source>
</evidence>
<keyword evidence="2 9" id="KW-0808">Transferase</keyword>
<dbReference type="SUPFAM" id="SSF51391">
    <property type="entry name" value="Thiamin phosphate synthase"/>
    <property type="match status" value="1"/>
</dbReference>
<comment type="similarity">
    <text evidence="9 10">Belongs to the thiamine-phosphate synthase family.</text>
</comment>
<feature type="binding site" evidence="9">
    <location>
        <position position="72"/>
    </location>
    <ligand>
        <name>4-amino-2-methyl-5-(diphosphooxymethyl)pyrimidine</name>
        <dbReference type="ChEBI" id="CHEBI:57841"/>
    </ligand>
</feature>
<dbReference type="NCBIfam" id="TIGR00693">
    <property type="entry name" value="thiE"/>
    <property type="match status" value="1"/>
</dbReference>
<feature type="domain" description="Thiamine phosphate synthase/TenI" evidence="12">
    <location>
        <begin position="10"/>
        <end position="190"/>
    </location>
</feature>
<reference evidence="13" key="1">
    <citation type="journal article" date="2021" name="PeerJ">
        <title>Extensive microbial diversity within the chicken gut microbiome revealed by metagenomics and culture.</title>
        <authorList>
            <person name="Gilroy R."/>
            <person name="Ravi A."/>
            <person name="Getino M."/>
            <person name="Pursley I."/>
            <person name="Horton D.L."/>
            <person name="Alikhan N.F."/>
            <person name="Baker D."/>
            <person name="Gharbi K."/>
            <person name="Hall N."/>
            <person name="Watson M."/>
            <person name="Adriaenssens E.M."/>
            <person name="Foster-Nyarko E."/>
            <person name="Jarju S."/>
            <person name="Secka A."/>
            <person name="Antonio M."/>
            <person name="Oren A."/>
            <person name="Chaudhuri R.R."/>
            <person name="La Ragione R."/>
            <person name="Hildebrand F."/>
            <person name="Pallen M.J."/>
        </authorList>
    </citation>
    <scope>NUCLEOTIDE SEQUENCE</scope>
    <source>
        <strain evidence="13">CHK187-11901</strain>
    </source>
</reference>
<dbReference type="Gene3D" id="3.20.20.70">
    <property type="entry name" value="Aldolase class I"/>
    <property type="match status" value="1"/>
</dbReference>
<dbReference type="AlphaFoldDB" id="A0A9D2NPW2"/>
<dbReference type="EC" id="2.5.1.3" evidence="9"/>
<evidence type="ECO:0000256" key="9">
    <source>
        <dbReference type="HAMAP-Rule" id="MF_00097"/>
    </source>
</evidence>